<sequence length="438" mass="48804">MGKRVVSLPYGRKTMEFEIEEENILGVIEGKKFDIIPNEEEEIKKALKSPIKSKPLKAMVKEGMRVVIIASDITRVAKNDVVVPLLLDELNEAGIPDENITIITATGTHRKHEEKELRALFKSAYGRVKIIDHDARDERNLAYLGRTSRGTEIYINKRVFDADFIILTGAISYHFMAGFSGGRKSICPGVSGYKTIQINHKLMLNPDEEKGGIHPGVGHGRIKGNPMAEDLEEICDRVKPDFVINVILDDGGNLVKVVAGDCKEAFYEGCGLAESLFSARVQTKADVLFLSCGGFPKDIDFYQATKAVENWLNAAKDGGYIVLSAECPDGIGHEGFYEIIIRYGNRKEREQALREDFSIARAVGYILTLGLEKINIILVSSMEEKLVREMGMIPAHDLNDAVNYLYKNFKSDFKAYVVPHASTIVPFLENNDEIFPGK</sequence>
<dbReference type="EMBL" id="LOHZ01000030">
    <property type="protein sequence ID" value="KYO66154.1"/>
    <property type="molecule type" value="Genomic_DNA"/>
</dbReference>
<proteinExistence type="predicted"/>
<dbReference type="Proteomes" id="UP000075737">
    <property type="component" value="Unassembled WGS sequence"/>
</dbReference>
<dbReference type="InterPro" id="IPR048068">
    <property type="entry name" value="LarA-like"/>
</dbReference>
<feature type="domain" description="Lactate racemase C-terminal" evidence="2">
    <location>
        <begin position="283"/>
        <end position="421"/>
    </location>
</feature>
<dbReference type="InterPro" id="IPR047926">
    <property type="entry name" value="Ni_dep_LarA"/>
</dbReference>
<protein>
    <submittedName>
        <fullName evidence="3">Uncharacterized protein</fullName>
    </submittedName>
</protein>
<dbReference type="InterPro" id="IPR048520">
    <property type="entry name" value="LarA_C"/>
</dbReference>
<gene>
    <name evidence="3" type="ORF">ATZ99_13460</name>
</gene>
<evidence type="ECO:0000313" key="4">
    <source>
        <dbReference type="Proteomes" id="UP000075737"/>
    </source>
</evidence>
<dbReference type="PANTHER" id="PTHR33171">
    <property type="entry name" value="LAR_N DOMAIN-CONTAINING PROTEIN"/>
    <property type="match status" value="1"/>
</dbReference>
<dbReference type="OrthoDB" id="9770545at2"/>
<evidence type="ECO:0000259" key="1">
    <source>
        <dbReference type="Pfam" id="PF09861"/>
    </source>
</evidence>
<dbReference type="AlphaFoldDB" id="A0A161PUH3"/>
<dbReference type="STRING" id="520767.ATZ99_13460"/>
<dbReference type="Gene3D" id="3.90.226.30">
    <property type="match status" value="1"/>
</dbReference>
<evidence type="ECO:0000313" key="3">
    <source>
        <dbReference type="EMBL" id="KYO66154.1"/>
    </source>
</evidence>
<reference evidence="3 4" key="1">
    <citation type="submission" date="2015-12" db="EMBL/GenBank/DDBJ databases">
        <title>Draft genome of Thermovenabulum gondwanense isolated from a red thermophilic microbial mat colonisisng an outflow channel of a bore well.</title>
        <authorList>
            <person name="Patel B.K."/>
        </authorList>
    </citation>
    <scope>NUCLEOTIDE SEQUENCE [LARGE SCALE GENOMIC DNA]</scope>
    <source>
        <strain evidence="3 4">R270</strain>
    </source>
</reference>
<accession>A0A161PUH3</accession>
<evidence type="ECO:0000259" key="2">
    <source>
        <dbReference type="Pfam" id="PF21113"/>
    </source>
</evidence>
<organism evidence="3 4">
    <name type="scientific">Thermovenabulum gondwanense</name>
    <dbReference type="NCBI Taxonomy" id="520767"/>
    <lineage>
        <taxon>Bacteria</taxon>
        <taxon>Bacillati</taxon>
        <taxon>Bacillota</taxon>
        <taxon>Clostridia</taxon>
        <taxon>Thermosediminibacterales</taxon>
        <taxon>Thermosediminibacteraceae</taxon>
        <taxon>Thermovenabulum</taxon>
    </lineage>
</organism>
<feature type="domain" description="LarA-like N-terminal" evidence="1">
    <location>
        <begin position="10"/>
        <end position="209"/>
    </location>
</feature>
<dbReference type="Gene3D" id="3.40.50.11440">
    <property type="match status" value="1"/>
</dbReference>
<dbReference type="InterPro" id="IPR043166">
    <property type="entry name" value="LarA-like_C"/>
</dbReference>
<comment type="caution">
    <text evidence="3">The sequence shown here is derived from an EMBL/GenBank/DDBJ whole genome shotgun (WGS) entry which is preliminary data.</text>
</comment>
<dbReference type="Pfam" id="PF21113">
    <property type="entry name" value="LarA_C"/>
    <property type="match status" value="1"/>
</dbReference>
<dbReference type="GO" id="GO:0050043">
    <property type="term" value="F:lactate racemase activity"/>
    <property type="evidence" value="ECO:0007669"/>
    <property type="project" value="InterPro"/>
</dbReference>
<dbReference type="RefSeq" id="WP_068748466.1">
    <property type="nucleotide sequence ID" value="NZ_LOHZ01000030.1"/>
</dbReference>
<name>A0A161PUH3_9FIRM</name>
<dbReference type="PANTHER" id="PTHR33171:SF17">
    <property type="entry name" value="LARA-LIKE N-TERMINAL DOMAIN-CONTAINING PROTEIN"/>
    <property type="match status" value="1"/>
</dbReference>
<dbReference type="NCBIfam" id="NF033504">
    <property type="entry name" value="Ni_dep_LarA"/>
    <property type="match status" value="1"/>
</dbReference>
<dbReference type="InterPro" id="IPR018657">
    <property type="entry name" value="LarA-like_N"/>
</dbReference>
<dbReference type="Pfam" id="PF09861">
    <property type="entry name" value="Lar_N"/>
    <property type="match status" value="1"/>
</dbReference>
<keyword evidence="4" id="KW-1185">Reference proteome</keyword>